<evidence type="ECO:0000313" key="2">
    <source>
        <dbReference type="Proteomes" id="UP001396334"/>
    </source>
</evidence>
<dbReference type="Proteomes" id="UP001396334">
    <property type="component" value="Unassembled WGS sequence"/>
</dbReference>
<comment type="caution">
    <text evidence="1">The sequence shown here is derived from an EMBL/GenBank/DDBJ whole genome shotgun (WGS) entry which is preliminary data.</text>
</comment>
<keyword evidence="2" id="KW-1185">Reference proteome</keyword>
<dbReference type="PANTHER" id="PTHR35021">
    <property type="match status" value="1"/>
</dbReference>
<sequence length="382" mass="43784">MFSLQNWRTADCNLPRARALELLVLFAHCNLPRARTRVVGFISFLIKSPSEIQNPFVSSLWSFTAGPSLFSSLQEANQNNLCKMAEYALSILRDLLASFLLARIISSLYFAFQVIDELLEILDKHELSVLLASAGWKRKQLSLFHMYTCLIDWYLFNCIEDFDIEYYRLTSGVQYACGIKRRSNTFRLESLISMSSRSKKRKRHLVSNILSEAGKDIKGNLEIELVEVCRKKFFSARPLMRTGVCGRLSYLENLSFDLSNLENLLIDKAKYRMEYKIFQGLEQALKNTAWGKTPDYLESIANRIEKARGKATEVFHIPVQVLVCAAIKEMEDLAVENLDWDTLEKWGATLKYAKDFGFQVAFADNLLKTNLLAYLAYSTMVG</sequence>
<proteinExistence type="predicted"/>
<dbReference type="EMBL" id="JBBPBN010000020">
    <property type="protein sequence ID" value="KAK9016391.1"/>
    <property type="molecule type" value="Genomic_DNA"/>
</dbReference>
<dbReference type="PANTHER" id="PTHR35021:SF8">
    <property type="entry name" value="FIBER PROTEIN FB17"/>
    <property type="match status" value="1"/>
</dbReference>
<protein>
    <submittedName>
        <fullName evidence="1">Uncharacterized protein</fullName>
    </submittedName>
</protein>
<evidence type="ECO:0000313" key="1">
    <source>
        <dbReference type="EMBL" id="KAK9016391.1"/>
    </source>
</evidence>
<reference evidence="1 2" key="1">
    <citation type="journal article" date="2024" name="G3 (Bethesda)">
        <title>Genome assembly of Hibiscus sabdariffa L. provides insights into metabolisms of medicinal natural products.</title>
        <authorList>
            <person name="Kim T."/>
        </authorList>
    </citation>
    <scope>NUCLEOTIDE SEQUENCE [LARGE SCALE GENOMIC DNA]</scope>
    <source>
        <strain evidence="1">TK-2024</strain>
        <tissue evidence="1">Old leaves</tissue>
    </source>
</reference>
<accession>A0ABR2RTQ4</accession>
<name>A0ABR2RTQ4_9ROSI</name>
<organism evidence="1 2">
    <name type="scientific">Hibiscus sabdariffa</name>
    <name type="common">roselle</name>
    <dbReference type="NCBI Taxonomy" id="183260"/>
    <lineage>
        <taxon>Eukaryota</taxon>
        <taxon>Viridiplantae</taxon>
        <taxon>Streptophyta</taxon>
        <taxon>Embryophyta</taxon>
        <taxon>Tracheophyta</taxon>
        <taxon>Spermatophyta</taxon>
        <taxon>Magnoliopsida</taxon>
        <taxon>eudicotyledons</taxon>
        <taxon>Gunneridae</taxon>
        <taxon>Pentapetalae</taxon>
        <taxon>rosids</taxon>
        <taxon>malvids</taxon>
        <taxon>Malvales</taxon>
        <taxon>Malvaceae</taxon>
        <taxon>Malvoideae</taxon>
        <taxon>Hibiscus</taxon>
    </lineage>
</organism>
<gene>
    <name evidence="1" type="ORF">V6N11_078892</name>
</gene>